<organism evidence="2 3">
    <name type="scientific">Cryphonectria parasitica (strain ATCC 38755 / EP155)</name>
    <dbReference type="NCBI Taxonomy" id="660469"/>
    <lineage>
        <taxon>Eukaryota</taxon>
        <taxon>Fungi</taxon>
        <taxon>Dikarya</taxon>
        <taxon>Ascomycota</taxon>
        <taxon>Pezizomycotina</taxon>
        <taxon>Sordariomycetes</taxon>
        <taxon>Sordariomycetidae</taxon>
        <taxon>Diaporthales</taxon>
        <taxon>Cryphonectriaceae</taxon>
        <taxon>Cryphonectria-Endothia species complex</taxon>
        <taxon>Cryphonectria</taxon>
    </lineage>
</organism>
<dbReference type="EMBL" id="MU032345">
    <property type="protein sequence ID" value="KAF3768364.1"/>
    <property type="molecule type" value="Genomic_DNA"/>
</dbReference>
<dbReference type="OrthoDB" id="5241776at2759"/>
<evidence type="ECO:0000313" key="2">
    <source>
        <dbReference type="EMBL" id="KAF3768364.1"/>
    </source>
</evidence>
<keyword evidence="3" id="KW-1185">Reference proteome</keyword>
<dbReference type="AlphaFoldDB" id="A0A9P5CRA8"/>
<dbReference type="RefSeq" id="XP_040779325.1">
    <property type="nucleotide sequence ID" value="XM_040915669.1"/>
</dbReference>
<proteinExistence type="predicted"/>
<accession>A0A9P5CRA8</accession>
<keyword evidence="1" id="KW-0175">Coiled coil</keyword>
<gene>
    <name evidence="2" type="ORF">M406DRAFT_224021</name>
</gene>
<name>A0A9P5CRA8_CRYP1</name>
<dbReference type="Proteomes" id="UP000803844">
    <property type="component" value="Unassembled WGS sequence"/>
</dbReference>
<feature type="non-terminal residue" evidence="2">
    <location>
        <position position="1"/>
    </location>
</feature>
<dbReference type="GeneID" id="63832798"/>
<comment type="caution">
    <text evidence="2">The sequence shown here is derived from an EMBL/GenBank/DDBJ whole genome shotgun (WGS) entry which is preliminary data.</text>
</comment>
<evidence type="ECO:0000313" key="3">
    <source>
        <dbReference type="Proteomes" id="UP000803844"/>
    </source>
</evidence>
<sequence>LLQSILSNGFDMHPCSYCDSRGLQSCIVSPYDSFRCSECVSQNCAKCDVLELMNAAELLLTSTQHRKLEDEIEELELKLLRLHQQKKMWHERMSRAIRRDLKNLEELEKEEAEEAEAERVRVAAEVQAVVAEES</sequence>
<feature type="non-terminal residue" evidence="2">
    <location>
        <position position="134"/>
    </location>
</feature>
<reference evidence="2" key="1">
    <citation type="journal article" date="2020" name="Phytopathology">
        <title>Genome sequence of the chestnut blight fungus Cryphonectria parasitica EP155: A fundamental resource for an archetypical invasive plant pathogen.</title>
        <authorList>
            <person name="Crouch J.A."/>
            <person name="Dawe A."/>
            <person name="Aerts A."/>
            <person name="Barry K."/>
            <person name="Churchill A.C.L."/>
            <person name="Grimwood J."/>
            <person name="Hillman B."/>
            <person name="Milgroom M.G."/>
            <person name="Pangilinan J."/>
            <person name="Smith M."/>
            <person name="Salamov A."/>
            <person name="Schmutz J."/>
            <person name="Yadav J."/>
            <person name="Grigoriev I.V."/>
            <person name="Nuss D."/>
        </authorList>
    </citation>
    <scope>NUCLEOTIDE SEQUENCE</scope>
    <source>
        <strain evidence="2">EP155</strain>
    </source>
</reference>
<evidence type="ECO:0000256" key="1">
    <source>
        <dbReference type="SAM" id="Coils"/>
    </source>
</evidence>
<feature type="coiled-coil region" evidence="1">
    <location>
        <begin position="58"/>
        <end position="132"/>
    </location>
</feature>
<protein>
    <submittedName>
        <fullName evidence="2">Uncharacterized protein</fullName>
    </submittedName>
</protein>